<evidence type="ECO:0000256" key="2">
    <source>
        <dbReference type="ARBA" id="ARBA00023125"/>
    </source>
</evidence>
<dbReference type="PROSITE" id="PS50943">
    <property type="entry name" value="HTH_CROC1"/>
    <property type="match status" value="1"/>
</dbReference>
<dbReference type="SUPFAM" id="SSF51306">
    <property type="entry name" value="LexA/Signal peptidase"/>
    <property type="match status" value="1"/>
</dbReference>
<feature type="domain" description="HTH cro/C1-type" evidence="4">
    <location>
        <begin position="27"/>
        <end position="75"/>
    </location>
</feature>
<comment type="caution">
    <text evidence="5">The sequence shown here is derived from an EMBL/GenBank/DDBJ whole genome shotgun (WGS) entry which is preliminary data.</text>
</comment>
<dbReference type="CDD" id="cd00093">
    <property type="entry name" value="HTH_XRE"/>
    <property type="match status" value="1"/>
</dbReference>
<evidence type="ECO:0000313" key="5">
    <source>
        <dbReference type="EMBL" id="MBN3966283.1"/>
    </source>
</evidence>
<dbReference type="Gene3D" id="2.10.109.10">
    <property type="entry name" value="Umud Fragment, subunit A"/>
    <property type="match status" value="1"/>
</dbReference>
<evidence type="ECO:0000313" key="6">
    <source>
        <dbReference type="Proteomes" id="UP000772591"/>
    </source>
</evidence>
<dbReference type="SUPFAM" id="SSF47413">
    <property type="entry name" value="lambda repressor-like DNA-binding domains"/>
    <property type="match status" value="1"/>
</dbReference>
<proteinExistence type="predicted"/>
<dbReference type="PANTHER" id="PTHR40661:SF3">
    <property type="entry name" value="FELS-1 PROPHAGE TRANSCRIPTIONAL REGULATOR"/>
    <property type="match status" value="1"/>
</dbReference>
<dbReference type="InterPro" id="IPR001387">
    <property type="entry name" value="Cro/C1-type_HTH"/>
</dbReference>
<keyword evidence="2" id="KW-0238">DNA-binding</keyword>
<evidence type="ECO:0000256" key="3">
    <source>
        <dbReference type="ARBA" id="ARBA00023163"/>
    </source>
</evidence>
<protein>
    <submittedName>
        <fullName evidence="5">Helix-turn-helix domain-containing protein</fullName>
    </submittedName>
</protein>
<evidence type="ECO:0000256" key="1">
    <source>
        <dbReference type="ARBA" id="ARBA00023015"/>
    </source>
</evidence>
<organism evidence="5 6">
    <name type="scientific">Pseudomonas gregormendelii</name>
    <dbReference type="NCBI Taxonomy" id="1628277"/>
    <lineage>
        <taxon>Bacteria</taxon>
        <taxon>Pseudomonadati</taxon>
        <taxon>Pseudomonadota</taxon>
        <taxon>Gammaproteobacteria</taxon>
        <taxon>Pseudomonadales</taxon>
        <taxon>Pseudomonadaceae</taxon>
        <taxon>Pseudomonas</taxon>
    </lineage>
</organism>
<dbReference type="RefSeq" id="WP_205892888.1">
    <property type="nucleotide sequence ID" value="NZ_JADEVO010000017.1"/>
</dbReference>
<sequence>MSKKPLPQDKKDECLRLKAIFNSKKSELGLTQEKLAHALEMNQSSVSHYLNGVNPLNASVAASFAKILQVDVSEFSERLAEEMEKIAQAVEREPREFSSPSEKDYALIPQFRARGACGDGYLNEHVQLTEGLVFKRDWLKRMNAKPENLYVMYADGDSMEPYIFEGDVVLFDTSKTEPRDKQVYVIRRPDGGNSIKRLIQQLSGAWVIRSDSSDKAANPDELASEDSIHGMPIIGRVIWRGGGVG</sequence>
<dbReference type="InterPro" id="IPR015927">
    <property type="entry name" value="Peptidase_S24_S26A/B/C"/>
</dbReference>
<dbReference type="Proteomes" id="UP000772591">
    <property type="component" value="Unassembled WGS sequence"/>
</dbReference>
<dbReference type="Gene3D" id="1.10.260.40">
    <property type="entry name" value="lambda repressor-like DNA-binding domains"/>
    <property type="match status" value="1"/>
</dbReference>
<dbReference type="Pfam" id="PF00717">
    <property type="entry name" value="Peptidase_S24"/>
    <property type="match status" value="1"/>
</dbReference>
<dbReference type="CDD" id="cd06529">
    <property type="entry name" value="S24_LexA-like"/>
    <property type="match status" value="1"/>
</dbReference>
<dbReference type="InterPro" id="IPR010982">
    <property type="entry name" value="Lambda_DNA-bd_dom_sf"/>
</dbReference>
<dbReference type="EMBL" id="JADEVO010000017">
    <property type="protein sequence ID" value="MBN3966283.1"/>
    <property type="molecule type" value="Genomic_DNA"/>
</dbReference>
<keyword evidence="3" id="KW-0804">Transcription</keyword>
<evidence type="ECO:0000259" key="4">
    <source>
        <dbReference type="PROSITE" id="PS50943"/>
    </source>
</evidence>
<keyword evidence="6" id="KW-1185">Reference proteome</keyword>
<dbReference type="InterPro" id="IPR039418">
    <property type="entry name" value="LexA-like"/>
</dbReference>
<dbReference type="PANTHER" id="PTHR40661">
    <property type="match status" value="1"/>
</dbReference>
<dbReference type="SMART" id="SM00530">
    <property type="entry name" value="HTH_XRE"/>
    <property type="match status" value="1"/>
</dbReference>
<accession>A0ABS3AGK5</accession>
<gene>
    <name evidence="5" type="ORF">IMW75_13480</name>
</gene>
<name>A0ABS3AGK5_9PSED</name>
<keyword evidence="1" id="KW-0805">Transcription regulation</keyword>
<reference evidence="5 6" key="1">
    <citation type="journal article" date="2021" name="Int. J. Syst. Evol. Microbiol.">
        <title>Pseudomonas piscium sp. nov., Pseudomonas pisciculturae sp. nov., Pseudomonas mucoides sp. nov. and Pseudomonas neuropathica sp. nov. isolated from rainbow trout.</title>
        <authorList>
            <person name="Duman M."/>
            <person name="Mulet M."/>
            <person name="Altun S."/>
            <person name="Saticioglu I.B."/>
            <person name="Gomila M."/>
            <person name="Lalucat J."/>
            <person name="Garcia-Valdes E."/>
        </authorList>
    </citation>
    <scope>NUCLEOTIDE SEQUENCE [LARGE SCALE GENOMIC DNA]</scope>
    <source>
        <strain evidence="5 6">LMG 28632</strain>
    </source>
</reference>
<dbReference type="InterPro" id="IPR036286">
    <property type="entry name" value="LexA/Signal_pep-like_sf"/>
</dbReference>
<dbReference type="Pfam" id="PF01381">
    <property type="entry name" value="HTH_3"/>
    <property type="match status" value="1"/>
</dbReference>